<gene>
    <name evidence="1" type="ORF">METZ01_LOCUS493580</name>
</gene>
<dbReference type="AlphaFoldDB" id="A0A383D866"/>
<name>A0A383D866_9ZZZZ</name>
<dbReference type="EMBL" id="UINC01215165">
    <property type="protein sequence ID" value="SVE40726.1"/>
    <property type="molecule type" value="Genomic_DNA"/>
</dbReference>
<organism evidence="1">
    <name type="scientific">marine metagenome</name>
    <dbReference type="NCBI Taxonomy" id="408172"/>
    <lineage>
        <taxon>unclassified sequences</taxon>
        <taxon>metagenomes</taxon>
        <taxon>ecological metagenomes</taxon>
    </lineage>
</organism>
<sequence length="234" mass="26392">MDDPDAWDKMISDVLGDDFPYFGTIGQHDSLKWNEYQQKLYDRLKKNPDVNCIGDLGVKSSCSYKGLLFIQAGPALKGSGHSSFIENQLNNNDHIWRICSWAATMHHMQLGQKEDKVGWEVYENCKNGAAIIATAHEHSYSRTKTLIDIENQIVDSEWSEPNKLRVKEGSTFVFVSGLGGHSIRDQERCLPVSYPYGCNGEWASIYTSDQDAFYGALFCTFNAGGQPNKAYCYF</sequence>
<evidence type="ECO:0008006" key="2">
    <source>
        <dbReference type="Google" id="ProtNLM"/>
    </source>
</evidence>
<accession>A0A383D866</accession>
<reference evidence="1" key="1">
    <citation type="submission" date="2018-05" db="EMBL/GenBank/DDBJ databases">
        <authorList>
            <person name="Lanie J.A."/>
            <person name="Ng W.-L."/>
            <person name="Kazmierczak K.M."/>
            <person name="Andrzejewski T.M."/>
            <person name="Davidsen T.M."/>
            <person name="Wayne K.J."/>
            <person name="Tettelin H."/>
            <person name="Glass J.I."/>
            <person name="Rusch D."/>
            <person name="Podicherti R."/>
            <person name="Tsui H.-C.T."/>
            <person name="Winkler M.E."/>
        </authorList>
    </citation>
    <scope>NUCLEOTIDE SEQUENCE</scope>
</reference>
<evidence type="ECO:0000313" key="1">
    <source>
        <dbReference type="EMBL" id="SVE40726.1"/>
    </source>
</evidence>
<feature type="non-terminal residue" evidence="1">
    <location>
        <position position="234"/>
    </location>
</feature>
<protein>
    <recommendedName>
        <fullName evidence="2">Calcineurin-like phosphoesterase domain-containing protein</fullName>
    </recommendedName>
</protein>
<proteinExistence type="predicted"/>